<feature type="non-terminal residue" evidence="1">
    <location>
        <position position="64"/>
    </location>
</feature>
<keyword evidence="2" id="KW-1185">Reference proteome</keyword>
<gene>
    <name evidence="1" type="ORF">RPERSI_LOCUS2302</name>
</gene>
<accession>A0ACA9L8S9</accession>
<protein>
    <submittedName>
        <fullName evidence="1">24106_t:CDS:1</fullName>
    </submittedName>
</protein>
<sequence length="64" mass="7670">MPFSQLLTNKESLKQLKEVEEEAEKIFNKKQYKKEEAIQKRTACEAEKAQKQEARKKKEETERL</sequence>
<evidence type="ECO:0000313" key="1">
    <source>
        <dbReference type="EMBL" id="CAG8512029.1"/>
    </source>
</evidence>
<dbReference type="EMBL" id="CAJVQC010002476">
    <property type="protein sequence ID" value="CAG8512029.1"/>
    <property type="molecule type" value="Genomic_DNA"/>
</dbReference>
<reference evidence="1" key="1">
    <citation type="submission" date="2021-06" db="EMBL/GenBank/DDBJ databases">
        <authorList>
            <person name="Kallberg Y."/>
            <person name="Tangrot J."/>
            <person name="Rosling A."/>
        </authorList>
    </citation>
    <scope>NUCLEOTIDE SEQUENCE</scope>
    <source>
        <strain evidence="1">MA461A</strain>
    </source>
</reference>
<evidence type="ECO:0000313" key="2">
    <source>
        <dbReference type="Proteomes" id="UP000789920"/>
    </source>
</evidence>
<comment type="caution">
    <text evidence="1">The sequence shown here is derived from an EMBL/GenBank/DDBJ whole genome shotgun (WGS) entry which is preliminary data.</text>
</comment>
<name>A0ACA9L8S9_9GLOM</name>
<proteinExistence type="predicted"/>
<organism evidence="1 2">
    <name type="scientific">Racocetra persica</name>
    <dbReference type="NCBI Taxonomy" id="160502"/>
    <lineage>
        <taxon>Eukaryota</taxon>
        <taxon>Fungi</taxon>
        <taxon>Fungi incertae sedis</taxon>
        <taxon>Mucoromycota</taxon>
        <taxon>Glomeromycotina</taxon>
        <taxon>Glomeromycetes</taxon>
        <taxon>Diversisporales</taxon>
        <taxon>Gigasporaceae</taxon>
        <taxon>Racocetra</taxon>
    </lineage>
</organism>
<dbReference type="Proteomes" id="UP000789920">
    <property type="component" value="Unassembled WGS sequence"/>
</dbReference>